<sequence>MQLLTKRYFGRMFESIGRARVGLDDFRFNGLLLPSTEQASVQTGLPLHRGPHPVYNELVIERVASIESRWELVQKKDPETARREALDRMRLLQRALRIRLINADKGFVLNRKDPLGTGFNFDTLDAMAEQIWSST</sequence>
<evidence type="ECO:0000313" key="2">
    <source>
        <dbReference type="Proteomes" id="UP000027647"/>
    </source>
</evidence>
<organism evidence="1 2">
    <name type="scientific">Erythrobacter longus</name>
    <dbReference type="NCBI Taxonomy" id="1044"/>
    <lineage>
        <taxon>Bacteria</taxon>
        <taxon>Pseudomonadati</taxon>
        <taxon>Pseudomonadota</taxon>
        <taxon>Alphaproteobacteria</taxon>
        <taxon>Sphingomonadales</taxon>
        <taxon>Erythrobacteraceae</taxon>
        <taxon>Erythrobacter/Porphyrobacter group</taxon>
        <taxon>Erythrobacter</taxon>
    </lineage>
</organism>
<gene>
    <name evidence="1" type="ORF">EH31_01115</name>
</gene>
<dbReference type="InterPro" id="IPR032871">
    <property type="entry name" value="AHH_dom_containing"/>
</dbReference>
<dbReference type="eggNOG" id="ENOG5030QCN">
    <property type="taxonomic scope" value="Bacteria"/>
</dbReference>
<comment type="caution">
    <text evidence="1">The sequence shown here is derived from an EMBL/GenBank/DDBJ whole genome shotgun (WGS) entry which is preliminary data.</text>
</comment>
<proteinExistence type="predicted"/>
<dbReference type="Proteomes" id="UP000027647">
    <property type="component" value="Unassembled WGS sequence"/>
</dbReference>
<name>A0A074M927_ERYLO</name>
<reference evidence="1 2" key="1">
    <citation type="submission" date="2014-04" db="EMBL/GenBank/DDBJ databases">
        <title>A comprehensive comparison of genomes of Erythrobacter spp. strains.</title>
        <authorList>
            <person name="Zheng Q."/>
        </authorList>
    </citation>
    <scope>NUCLEOTIDE SEQUENCE [LARGE SCALE GENOMIC DNA]</scope>
    <source>
        <strain evidence="1 2">DSM 6997</strain>
    </source>
</reference>
<keyword evidence="2" id="KW-1185">Reference proteome</keyword>
<accession>A0A074M927</accession>
<dbReference type="AlphaFoldDB" id="A0A074M927"/>
<dbReference type="Pfam" id="PF14412">
    <property type="entry name" value="AHH"/>
    <property type="match status" value="1"/>
</dbReference>
<dbReference type="EMBL" id="JMIW01000001">
    <property type="protein sequence ID" value="KEO91291.1"/>
    <property type="molecule type" value="Genomic_DNA"/>
</dbReference>
<evidence type="ECO:0000313" key="1">
    <source>
        <dbReference type="EMBL" id="KEO91291.1"/>
    </source>
</evidence>
<protein>
    <submittedName>
        <fullName evidence="1">Uncharacterized protein</fullName>
    </submittedName>
</protein>